<dbReference type="PROSITE" id="PS51192">
    <property type="entry name" value="HELICASE_ATP_BIND_1"/>
    <property type="match status" value="1"/>
</dbReference>
<name>A0A5C6QJ94_9GAMM</name>
<evidence type="ECO:0000256" key="9">
    <source>
        <dbReference type="ARBA" id="ARBA00034808"/>
    </source>
</evidence>
<reference evidence="12 13" key="1">
    <citation type="submission" date="2019-07" db="EMBL/GenBank/DDBJ databases">
        <title>Genomes of sea-ice associated Colwellia species.</title>
        <authorList>
            <person name="Bowman J.P."/>
        </authorList>
    </citation>
    <scope>NUCLEOTIDE SEQUENCE [LARGE SCALE GENOMIC DNA]</scope>
    <source>
        <strain evidence="12 13">ACAM 459</strain>
    </source>
</reference>
<dbReference type="InterPro" id="IPR001650">
    <property type="entry name" value="Helicase_C-like"/>
</dbReference>
<dbReference type="CDD" id="cd18018">
    <property type="entry name" value="DEXHc_RecQ4-like"/>
    <property type="match status" value="1"/>
</dbReference>
<dbReference type="GO" id="GO:0003677">
    <property type="term" value="F:DNA binding"/>
    <property type="evidence" value="ECO:0007669"/>
    <property type="project" value="UniProtKB-KW"/>
</dbReference>
<dbReference type="GO" id="GO:0006310">
    <property type="term" value="P:DNA recombination"/>
    <property type="evidence" value="ECO:0007669"/>
    <property type="project" value="InterPro"/>
</dbReference>
<dbReference type="NCBIfam" id="TIGR00614">
    <property type="entry name" value="recQ_fam"/>
    <property type="match status" value="1"/>
</dbReference>
<dbReference type="GO" id="GO:0009378">
    <property type="term" value="F:four-way junction helicase activity"/>
    <property type="evidence" value="ECO:0007669"/>
    <property type="project" value="TreeGrafter"/>
</dbReference>
<keyword evidence="7" id="KW-0413">Isomerase</keyword>
<evidence type="ECO:0000256" key="6">
    <source>
        <dbReference type="ARBA" id="ARBA00023125"/>
    </source>
</evidence>
<feature type="domain" description="Helicase ATP-binding" evidence="10">
    <location>
        <begin position="30"/>
        <end position="198"/>
    </location>
</feature>
<dbReference type="Gene3D" id="3.40.50.300">
    <property type="entry name" value="P-loop containing nucleotide triphosphate hydrolases"/>
    <property type="match status" value="2"/>
</dbReference>
<dbReference type="Gene3D" id="1.10.10.10">
    <property type="entry name" value="Winged helix-like DNA-binding domain superfamily/Winged helix DNA-binding domain"/>
    <property type="match status" value="1"/>
</dbReference>
<evidence type="ECO:0000256" key="4">
    <source>
        <dbReference type="ARBA" id="ARBA00022806"/>
    </source>
</evidence>
<gene>
    <name evidence="12" type="ORF">ESZ36_09700</name>
</gene>
<evidence type="ECO:0000256" key="8">
    <source>
        <dbReference type="ARBA" id="ARBA00034617"/>
    </source>
</evidence>
<dbReference type="GO" id="GO:0005524">
    <property type="term" value="F:ATP binding"/>
    <property type="evidence" value="ECO:0007669"/>
    <property type="project" value="UniProtKB-KW"/>
</dbReference>
<keyword evidence="3 12" id="KW-0378">Hydrolase</keyword>
<protein>
    <recommendedName>
        <fullName evidence="9">DNA 3'-5' helicase</fullName>
        <ecNumber evidence="9">5.6.2.4</ecNumber>
    </recommendedName>
</protein>
<accession>A0A5C6QJ94</accession>
<dbReference type="InterPro" id="IPR036388">
    <property type="entry name" value="WH-like_DNA-bd_sf"/>
</dbReference>
<evidence type="ECO:0000313" key="12">
    <source>
        <dbReference type="EMBL" id="TWX68740.1"/>
    </source>
</evidence>
<dbReference type="InterPro" id="IPR027417">
    <property type="entry name" value="P-loop_NTPase"/>
</dbReference>
<dbReference type="InterPro" id="IPR014001">
    <property type="entry name" value="Helicase_ATP-bd"/>
</dbReference>
<dbReference type="GO" id="GO:0043138">
    <property type="term" value="F:3'-5' DNA helicase activity"/>
    <property type="evidence" value="ECO:0007669"/>
    <property type="project" value="UniProtKB-EC"/>
</dbReference>
<proteinExistence type="inferred from homology"/>
<dbReference type="PROSITE" id="PS51194">
    <property type="entry name" value="HELICASE_CTER"/>
    <property type="match status" value="1"/>
</dbReference>
<dbReference type="RefSeq" id="WP_146786943.1">
    <property type="nucleotide sequence ID" value="NZ_VOLT01000004.1"/>
</dbReference>
<dbReference type="PROSITE" id="PS00690">
    <property type="entry name" value="DEAH_ATP_HELICASE"/>
    <property type="match status" value="1"/>
</dbReference>
<evidence type="ECO:0000313" key="13">
    <source>
        <dbReference type="Proteomes" id="UP000321822"/>
    </source>
</evidence>
<evidence type="ECO:0000256" key="7">
    <source>
        <dbReference type="ARBA" id="ARBA00023235"/>
    </source>
</evidence>
<evidence type="ECO:0000256" key="2">
    <source>
        <dbReference type="ARBA" id="ARBA00022741"/>
    </source>
</evidence>
<dbReference type="SMART" id="SM00490">
    <property type="entry name" value="HELICc"/>
    <property type="match status" value="1"/>
</dbReference>
<evidence type="ECO:0000259" key="10">
    <source>
        <dbReference type="PROSITE" id="PS51192"/>
    </source>
</evidence>
<dbReference type="Proteomes" id="UP000321822">
    <property type="component" value="Unassembled WGS sequence"/>
</dbReference>
<dbReference type="PANTHER" id="PTHR13710">
    <property type="entry name" value="DNA HELICASE RECQ FAMILY MEMBER"/>
    <property type="match status" value="1"/>
</dbReference>
<evidence type="ECO:0000256" key="3">
    <source>
        <dbReference type="ARBA" id="ARBA00022801"/>
    </source>
</evidence>
<comment type="caution">
    <text evidence="12">The sequence shown here is derived from an EMBL/GenBank/DDBJ whole genome shotgun (WGS) entry which is preliminary data.</text>
</comment>
<dbReference type="InterPro" id="IPR011545">
    <property type="entry name" value="DEAD/DEAH_box_helicase_dom"/>
</dbReference>
<dbReference type="Pfam" id="PF00270">
    <property type="entry name" value="DEAD"/>
    <property type="match status" value="1"/>
</dbReference>
<evidence type="ECO:0000256" key="1">
    <source>
        <dbReference type="ARBA" id="ARBA00005446"/>
    </source>
</evidence>
<dbReference type="OrthoDB" id="9760034at2"/>
<comment type="catalytic activity">
    <reaction evidence="8">
        <text>Couples ATP hydrolysis with the unwinding of duplex DNA by translocating in the 3'-5' direction.</text>
        <dbReference type="EC" id="5.6.2.4"/>
    </reaction>
</comment>
<dbReference type="InterPro" id="IPR002464">
    <property type="entry name" value="DNA/RNA_helicase_DEAH_CS"/>
</dbReference>
<dbReference type="PANTHER" id="PTHR13710:SF105">
    <property type="entry name" value="ATP-DEPENDENT DNA HELICASE Q1"/>
    <property type="match status" value="1"/>
</dbReference>
<dbReference type="GO" id="GO:0043590">
    <property type="term" value="C:bacterial nucleoid"/>
    <property type="evidence" value="ECO:0007669"/>
    <property type="project" value="TreeGrafter"/>
</dbReference>
<dbReference type="InterPro" id="IPR004589">
    <property type="entry name" value="DNA_helicase_ATP-dep_RecQ"/>
</dbReference>
<evidence type="ECO:0000256" key="5">
    <source>
        <dbReference type="ARBA" id="ARBA00022840"/>
    </source>
</evidence>
<dbReference type="EMBL" id="VOLT01000004">
    <property type="protein sequence ID" value="TWX68740.1"/>
    <property type="molecule type" value="Genomic_DNA"/>
</dbReference>
<dbReference type="SUPFAM" id="SSF52540">
    <property type="entry name" value="P-loop containing nucleoside triphosphate hydrolases"/>
    <property type="match status" value="1"/>
</dbReference>
<dbReference type="GO" id="GO:0005737">
    <property type="term" value="C:cytoplasm"/>
    <property type="evidence" value="ECO:0007669"/>
    <property type="project" value="TreeGrafter"/>
</dbReference>
<evidence type="ECO:0000259" key="11">
    <source>
        <dbReference type="PROSITE" id="PS51194"/>
    </source>
</evidence>
<keyword evidence="4 12" id="KW-0347">Helicase</keyword>
<keyword evidence="6" id="KW-0238">DNA-binding</keyword>
<sequence length="695" mass="77477">MNNPQSNSLKTSLLETFGFDGFRPGQEQTITQLLNGQSSLSIFPTGSGKSLCYQLTALHLPHLTLVVSPLLALMKDQLSFLASKGIKAASIDSTLKGNEAQTVMAGVRDGDIKVLMVSVERFKNERFRQFIESVPVSMLVVDEAHCISEWGHNFRPDYLKLPSYCQALKISLVLLLTATATRKVKQDMAAKFAIRDEHIVQTGFYRSNLDLSVLPVTQTHKNKQLEQIISAQQGAGIVYVTLQHSAETVAQYLKQQGINACAYHAGFDSDTRSQIQQDFMAGKIQVIVATIAFGMGIDKSDIRFVIHYDLPKSIENYSQEIGRAGRDGQPSQCFTLANLDGLNTVENFVYGDTPEFTGIEMLLNAIKSEVITSAYSSTSDSRSEGKWELQILQLSNAVNIKQLPLKTLLVQLELAGVIEPLYAYFADFKIKLLKPKAEIINSFNDQRKDFLQRIFNATDFKKVWGSLNFDTLLQDKSIERNRVIAALEYLQEQQLIVLETKGMTEVFKINLNELADPGLCQTLSHYFKDNEEKEIKRIATLVRFFQLDTCLTVNLARYFDDKIFDAPVVDDIAIDGAVINGTSLNANDTGTRNLAVAPQCGHCSVCRGQVAVLEHSQAQIPWPSDDALKQGMTELAERLSGKINQPLSIESFCRFFAGMSVPLFGRNKVRQLSGFGLCEQQRYQAIREKLASLSK</sequence>
<dbReference type="SMART" id="SM00487">
    <property type="entry name" value="DEXDc"/>
    <property type="match status" value="1"/>
</dbReference>
<organism evidence="12 13">
    <name type="scientific">Colwellia demingiae</name>
    <dbReference type="NCBI Taxonomy" id="89401"/>
    <lineage>
        <taxon>Bacteria</taxon>
        <taxon>Pseudomonadati</taxon>
        <taxon>Pseudomonadota</taxon>
        <taxon>Gammaproteobacteria</taxon>
        <taxon>Alteromonadales</taxon>
        <taxon>Colwelliaceae</taxon>
        <taxon>Colwellia</taxon>
    </lineage>
</organism>
<dbReference type="CDD" id="cd18794">
    <property type="entry name" value="SF2_C_RecQ"/>
    <property type="match status" value="1"/>
</dbReference>
<dbReference type="AlphaFoldDB" id="A0A5C6QJ94"/>
<keyword evidence="13" id="KW-1185">Reference proteome</keyword>
<keyword evidence="2" id="KW-0547">Nucleotide-binding</keyword>
<dbReference type="GO" id="GO:0016787">
    <property type="term" value="F:hydrolase activity"/>
    <property type="evidence" value="ECO:0007669"/>
    <property type="project" value="UniProtKB-KW"/>
</dbReference>
<comment type="similarity">
    <text evidence="1">Belongs to the helicase family. RecQ subfamily.</text>
</comment>
<keyword evidence="5" id="KW-0067">ATP-binding</keyword>
<dbReference type="GO" id="GO:0006281">
    <property type="term" value="P:DNA repair"/>
    <property type="evidence" value="ECO:0007669"/>
    <property type="project" value="TreeGrafter"/>
</dbReference>
<dbReference type="GO" id="GO:0030894">
    <property type="term" value="C:replisome"/>
    <property type="evidence" value="ECO:0007669"/>
    <property type="project" value="TreeGrafter"/>
</dbReference>
<dbReference type="Pfam" id="PF00271">
    <property type="entry name" value="Helicase_C"/>
    <property type="match status" value="1"/>
</dbReference>
<dbReference type="EC" id="5.6.2.4" evidence="9"/>
<feature type="domain" description="Helicase C-terminal" evidence="11">
    <location>
        <begin position="224"/>
        <end position="367"/>
    </location>
</feature>